<dbReference type="VEuPathDB" id="FungiDB:TREMEDRAFT_30703"/>
<dbReference type="Pfam" id="PF13967">
    <property type="entry name" value="RSN1_TM"/>
    <property type="match status" value="1"/>
</dbReference>
<keyword evidence="14" id="KW-1185">Reference proteome</keyword>
<evidence type="ECO:0000256" key="7">
    <source>
        <dbReference type="SAM" id="MobiDB-lite"/>
    </source>
</evidence>
<sequence length="959" mass="105889">MSQVFNIWGGLGVQNGRLLINSNTAQDATSASTSSFLTSLAVNGAIAGGELAAFILVRGYIKAIYEPRTYVPLREKQAPVLGKNLFWPLWTIITSDSSTILDKTGVDPYFFVRYLFLMAKAMIPIWLISWAILLPANAVKTHVDSQKGLDKFTFGNVADSQHKRYWAHLILVCIFDFWIIWLLFTEMKHWLLIRQKWLVNPAHSKLPQATTVLIQSIPPEYMDEVKLEELFSLLPGGVKRIWLARNLQDMPDLWSRRLAACKKLESAQVDLIKIARKHRSDTQRAIAKLEAKGKPIPDTLTALVDQLVPRSKRPTIRLKPKWAPFGLGFLGIGQKLDTVEWARKEIADCTAGLAEGREHLKADILSPGAEEDKFAPLNSAFIHFNRQIAAHMAMQCQTHHKPYSMHRHYIEMSPSNVIWRNMALNPYEQNVRQALSYAATAGLILLWGFPVTFIGALSSVSTLQSYKWLHWIGGDSFGKKLFRGLISGVLPPVLLFLLMAILPTILRQLATLEGIPSKKAVELDLMHRYFIFLVVHTFFVVTLASGLVSAVKKIADNPSSVANTLAMQMPTASTFFITLVLTQFTGTIGTLLQAVTLAIYYVKIVLLGGSPRSVYKTRYTLHTTTWGTTFPGVTVYSVIVIAYCVISPIINGFGALFFLLSALVYKYLFLWVKDQSPDSDTGGLFFPKAVTHTFVGIYVQQVCLCALFFLAKALPQGIIMVVLIVLTAGMHLVISQSFSPLINPLPMTLAQIGQSADPTSEAVKAVKEMFSDPSPDQRFSSDNSSQERLTKPNLYTASPETKRAPGKSAILQAQATEKSNQSLPTPAASTTPGPPQPLFSNGDVELGSLPNTLQDPSARAHTAFEPEDEDEAYFAVPGGPGVVRTTEQDPNDVYAFFHPATKEPQPVLWLPRDELGLCEAEIEANAAAGVESTCKGSVLNQKGRVQISGPPPDYLMGFS</sequence>
<evidence type="ECO:0000256" key="2">
    <source>
        <dbReference type="ARBA" id="ARBA00007779"/>
    </source>
</evidence>
<evidence type="ECO:0000313" key="13">
    <source>
        <dbReference type="EMBL" id="RXK37761.1"/>
    </source>
</evidence>
<evidence type="ECO:0000259" key="9">
    <source>
        <dbReference type="Pfam" id="PF02714"/>
    </source>
</evidence>
<dbReference type="OrthoDB" id="1076608at2759"/>
<evidence type="ECO:0008006" key="15">
    <source>
        <dbReference type="Google" id="ProtNLM"/>
    </source>
</evidence>
<evidence type="ECO:0000256" key="4">
    <source>
        <dbReference type="ARBA" id="ARBA00022692"/>
    </source>
</evidence>
<dbReference type="InterPro" id="IPR027815">
    <property type="entry name" value="CSC1/OSCA1-like_cyt"/>
</dbReference>
<dbReference type="Pfam" id="PF14703">
    <property type="entry name" value="PHM7_cyt"/>
    <property type="match status" value="1"/>
</dbReference>
<feature type="transmembrane region" description="Helical" evidence="8">
    <location>
        <begin position="560"/>
        <end position="581"/>
    </location>
</feature>
<feature type="domain" description="CSC1/OSCA1-like cytosolic" evidence="12">
    <location>
        <begin position="210"/>
        <end position="421"/>
    </location>
</feature>
<reference evidence="13 14" key="1">
    <citation type="submission" date="2016-06" db="EMBL/GenBank/DDBJ databases">
        <title>Evolution of pathogenesis and genome organization in the Tremellales.</title>
        <authorList>
            <person name="Cuomo C."/>
            <person name="Litvintseva A."/>
            <person name="Heitman J."/>
            <person name="Chen Y."/>
            <person name="Sun S."/>
            <person name="Springer D."/>
            <person name="Dromer F."/>
            <person name="Young S."/>
            <person name="Zeng Q."/>
            <person name="Chapman S."/>
            <person name="Gujja S."/>
            <person name="Saif S."/>
            <person name="Birren B."/>
        </authorList>
    </citation>
    <scope>NUCLEOTIDE SEQUENCE [LARGE SCALE GENOMIC DNA]</scope>
    <source>
        <strain evidence="13 14">ATCC 28783</strain>
    </source>
</reference>
<keyword evidence="5 8" id="KW-1133">Transmembrane helix</keyword>
<evidence type="ECO:0000259" key="12">
    <source>
        <dbReference type="Pfam" id="PF14703"/>
    </source>
</evidence>
<feature type="domain" description="CSC1/OSCA1-like N-terminal transmembrane" evidence="11">
    <location>
        <begin position="35"/>
        <end position="186"/>
    </location>
</feature>
<dbReference type="AlphaFoldDB" id="A0A4Q1BJ77"/>
<feature type="transmembrane region" description="Helical" evidence="8">
    <location>
        <begin position="626"/>
        <end position="646"/>
    </location>
</feature>
<dbReference type="GO" id="GO:0005227">
    <property type="term" value="F:calcium-activated cation channel activity"/>
    <property type="evidence" value="ECO:0007669"/>
    <property type="project" value="InterPro"/>
</dbReference>
<evidence type="ECO:0000256" key="1">
    <source>
        <dbReference type="ARBA" id="ARBA00004141"/>
    </source>
</evidence>
<dbReference type="FunCoup" id="A0A4Q1BJ77">
    <property type="interactions" value="39"/>
</dbReference>
<feature type="transmembrane region" description="Helical" evidence="8">
    <location>
        <begin position="718"/>
        <end position="738"/>
    </location>
</feature>
<evidence type="ECO:0000256" key="8">
    <source>
        <dbReference type="SAM" id="Phobius"/>
    </source>
</evidence>
<evidence type="ECO:0000259" key="11">
    <source>
        <dbReference type="Pfam" id="PF13967"/>
    </source>
</evidence>
<dbReference type="Pfam" id="PF12621">
    <property type="entry name" value="PHM7_ext"/>
    <property type="match status" value="1"/>
</dbReference>
<keyword evidence="6 8" id="KW-0472">Membrane</keyword>
<accession>A0A4Q1BJ77</accession>
<dbReference type="InParanoid" id="A0A4Q1BJ77"/>
<dbReference type="Proteomes" id="UP000289152">
    <property type="component" value="Unassembled WGS sequence"/>
</dbReference>
<feature type="compositionally biased region" description="Low complexity" evidence="7">
    <location>
        <begin position="821"/>
        <end position="831"/>
    </location>
</feature>
<evidence type="ECO:0000256" key="3">
    <source>
        <dbReference type="ARBA" id="ARBA00022448"/>
    </source>
</evidence>
<evidence type="ECO:0000256" key="5">
    <source>
        <dbReference type="ARBA" id="ARBA00022989"/>
    </source>
</evidence>
<dbReference type="InterPro" id="IPR032880">
    <property type="entry name" value="CSC1/OSCA1-like_N"/>
</dbReference>
<comment type="caution">
    <text evidence="13">The sequence shown here is derived from an EMBL/GenBank/DDBJ whole genome shotgun (WGS) entry which is preliminary data.</text>
</comment>
<gene>
    <name evidence="13" type="ORF">M231_05010</name>
</gene>
<feature type="transmembrane region" description="Helical" evidence="8">
    <location>
        <begin position="588"/>
        <end position="606"/>
    </location>
</feature>
<feature type="domain" description="CSC1/OSCA1-like 7TM region" evidence="9">
    <location>
        <begin position="432"/>
        <end position="708"/>
    </location>
</feature>
<feature type="transmembrane region" description="Helical" evidence="8">
    <location>
        <begin position="434"/>
        <end position="461"/>
    </location>
</feature>
<feature type="transmembrane region" description="Helical" evidence="8">
    <location>
        <begin position="111"/>
        <end position="133"/>
    </location>
</feature>
<dbReference type="PANTHER" id="PTHR13018">
    <property type="entry name" value="PROBABLE MEMBRANE PROTEIN DUF221-RELATED"/>
    <property type="match status" value="1"/>
</dbReference>
<dbReference type="GO" id="GO:0005886">
    <property type="term" value="C:plasma membrane"/>
    <property type="evidence" value="ECO:0007669"/>
    <property type="project" value="TreeGrafter"/>
</dbReference>
<feature type="compositionally biased region" description="Polar residues" evidence="7">
    <location>
        <begin position="777"/>
        <end position="799"/>
    </location>
</feature>
<dbReference type="InterPro" id="IPR022257">
    <property type="entry name" value="PHM7_ext"/>
</dbReference>
<dbReference type="PANTHER" id="PTHR13018:SF143">
    <property type="entry name" value="CSC1_OSCA1-LIKE 7TM REGION DOMAIN-CONTAINING PROTEIN"/>
    <property type="match status" value="1"/>
</dbReference>
<keyword evidence="4 8" id="KW-0812">Transmembrane</keyword>
<comment type="subcellular location">
    <subcellularLocation>
        <location evidence="1">Membrane</location>
        <topology evidence="1">Multi-pass membrane protein</topology>
    </subcellularLocation>
</comment>
<comment type="similarity">
    <text evidence="2">Belongs to the CSC1 (TC 1.A.17) family.</text>
</comment>
<evidence type="ECO:0000256" key="6">
    <source>
        <dbReference type="ARBA" id="ARBA00023136"/>
    </source>
</evidence>
<dbReference type="InterPro" id="IPR045122">
    <property type="entry name" value="Csc1-like"/>
</dbReference>
<feature type="transmembrane region" description="Helical" evidence="8">
    <location>
        <begin position="40"/>
        <end position="61"/>
    </location>
</feature>
<feature type="transmembrane region" description="Helical" evidence="8">
    <location>
        <begin position="653"/>
        <end position="672"/>
    </location>
</feature>
<protein>
    <recommendedName>
        <fullName evidence="15">CSC1/OSCA1-like 7TM region domain-containing protein</fullName>
    </recommendedName>
</protein>
<feature type="region of interest" description="Disordered" evidence="7">
    <location>
        <begin position="771"/>
        <end position="861"/>
    </location>
</feature>
<organism evidence="13 14">
    <name type="scientific">Tremella mesenterica</name>
    <name type="common">Jelly fungus</name>
    <dbReference type="NCBI Taxonomy" id="5217"/>
    <lineage>
        <taxon>Eukaryota</taxon>
        <taxon>Fungi</taxon>
        <taxon>Dikarya</taxon>
        <taxon>Basidiomycota</taxon>
        <taxon>Agaricomycotina</taxon>
        <taxon>Tremellomycetes</taxon>
        <taxon>Tremellales</taxon>
        <taxon>Tremellaceae</taxon>
        <taxon>Tremella</taxon>
    </lineage>
</organism>
<dbReference type="Pfam" id="PF02714">
    <property type="entry name" value="RSN1_7TM"/>
    <property type="match status" value="1"/>
</dbReference>
<evidence type="ECO:0000259" key="10">
    <source>
        <dbReference type="Pfam" id="PF12621"/>
    </source>
</evidence>
<dbReference type="InterPro" id="IPR003864">
    <property type="entry name" value="CSC1/OSCA1-like_7TM"/>
</dbReference>
<feature type="transmembrane region" description="Helical" evidence="8">
    <location>
        <begin position="692"/>
        <end position="711"/>
    </location>
</feature>
<keyword evidence="3" id="KW-0813">Transport</keyword>
<name>A0A4Q1BJ77_TREME</name>
<feature type="transmembrane region" description="Helical" evidence="8">
    <location>
        <begin position="481"/>
        <end position="506"/>
    </location>
</feature>
<feature type="domain" description="10TM putative phosphate transporter extracellular tail" evidence="10">
    <location>
        <begin position="891"/>
        <end position="953"/>
    </location>
</feature>
<evidence type="ECO:0000313" key="14">
    <source>
        <dbReference type="Proteomes" id="UP000289152"/>
    </source>
</evidence>
<feature type="transmembrane region" description="Helical" evidence="8">
    <location>
        <begin position="165"/>
        <end position="184"/>
    </location>
</feature>
<feature type="transmembrane region" description="Helical" evidence="8">
    <location>
        <begin position="527"/>
        <end position="548"/>
    </location>
</feature>
<proteinExistence type="inferred from homology"/>
<feature type="compositionally biased region" description="Polar residues" evidence="7">
    <location>
        <begin position="811"/>
        <end position="820"/>
    </location>
</feature>
<dbReference type="EMBL" id="SDIL01000061">
    <property type="protein sequence ID" value="RXK37761.1"/>
    <property type="molecule type" value="Genomic_DNA"/>
</dbReference>